<dbReference type="Proteomes" id="UP000185511">
    <property type="component" value="Chromosome"/>
</dbReference>
<proteinExistence type="predicted"/>
<dbReference type="EMBL" id="CP016076">
    <property type="protein sequence ID" value="APU15537.1"/>
    <property type="molecule type" value="Genomic_DNA"/>
</dbReference>
<evidence type="ECO:0000256" key="1">
    <source>
        <dbReference type="SAM" id="MobiDB-lite"/>
    </source>
</evidence>
<evidence type="ECO:0000313" key="3">
    <source>
        <dbReference type="Proteomes" id="UP000185511"/>
    </source>
</evidence>
<gene>
    <name evidence="2" type="ORF">UA74_17545</name>
</gene>
<dbReference type="KEGG" id="acad:UA74_17545"/>
<reference evidence="3" key="1">
    <citation type="submission" date="2016-06" db="EMBL/GenBank/DDBJ databases">
        <title>Complete genome sequence of Actinoalloteichus fjordicus DSM 46855 (=ADI127-17), type strain of the new species Actinoalloteichus fjordicus.</title>
        <authorList>
            <person name="Ruckert C."/>
            <person name="Nouioui I."/>
            <person name="Willmese J."/>
            <person name="van Wezel G."/>
            <person name="Klenk H.-P."/>
            <person name="Kalinowski J."/>
            <person name="Zotchev S.B."/>
        </authorList>
    </citation>
    <scope>NUCLEOTIDE SEQUENCE [LARGE SCALE GENOMIC DNA]</scope>
    <source>
        <strain evidence="3">ADI127-7</strain>
    </source>
</reference>
<evidence type="ECO:0000313" key="2">
    <source>
        <dbReference type="EMBL" id="APU15537.1"/>
    </source>
</evidence>
<sequence length="248" mass="26190">MSVLAAAVAVTAAVAGCSPQQPPDPPSTSPVDVAASTSPVDDLRSILLPVEEHPAGSQLNPEMPLREAVARAMPGTGEPSGVVVMPRCVSYFSAIDGLESLEGWYHFGNRADGALFIAFVAEAPGSDALDLIRMRVEGCGEGHQTIQGWPPSATGGGETVSSTLSFTEREMAELPDAQSLGITQSIVFNDQDHELVQTIRQSWQCPETACVSEDSMVLTDDVFIWVHEGGEGSNSDAIAEAMYERITS</sequence>
<accession>A0AAC9LDC1</accession>
<organism evidence="2 3">
    <name type="scientific">Actinoalloteichus fjordicus</name>
    <dbReference type="NCBI Taxonomy" id="1612552"/>
    <lineage>
        <taxon>Bacteria</taxon>
        <taxon>Bacillati</taxon>
        <taxon>Actinomycetota</taxon>
        <taxon>Actinomycetes</taxon>
        <taxon>Pseudonocardiales</taxon>
        <taxon>Pseudonocardiaceae</taxon>
        <taxon>Actinoalloteichus</taxon>
    </lineage>
</organism>
<protein>
    <submittedName>
        <fullName evidence="2">Uncharacterized protein</fullName>
    </submittedName>
</protein>
<dbReference type="AlphaFoldDB" id="A0AAC9LDC1"/>
<keyword evidence="3" id="KW-1185">Reference proteome</keyword>
<feature type="region of interest" description="Disordered" evidence="1">
    <location>
        <begin position="16"/>
        <end position="35"/>
    </location>
</feature>
<name>A0AAC9LDC1_9PSEU</name>